<organism evidence="1 2">
    <name type="scientific">Methylobacterium nonmethylotrophicum</name>
    <dbReference type="NCBI Taxonomy" id="1141884"/>
    <lineage>
        <taxon>Bacteria</taxon>
        <taxon>Pseudomonadati</taxon>
        <taxon>Pseudomonadota</taxon>
        <taxon>Alphaproteobacteria</taxon>
        <taxon>Hyphomicrobiales</taxon>
        <taxon>Methylobacteriaceae</taxon>
        <taxon>Methylobacterium</taxon>
    </lineage>
</organism>
<comment type="caution">
    <text evidence="1">The sequence shown here is derived from an EMBL/GenBank/DDBJ whole genome shotgun (WGS) entry which is preliminary data.</text>
</comment>
<keyword evidence="2" id="KW-1185">Reference proteome</keyword>
<dbReference type="NCBIfam" id="TIGR02532">
    <property type="entry name" value="IV_pilin_GFxxxE"/>
    <property type="match status" value="1"/>
</dbReference>
<dbReference type="AlphaFoldDB" id="A0A4Z0NVF1"/>
<dbReference type="PROSITE" id="PS00409">
    <property type="entry name" value="PROKAR_NTER_METHYL"/>
    <property type="match status" value="1"/>
</dbReference>
<reference evidence="1 2" key="1">
    <citation type="submission" date="2019-04" db="EMBL/GenBank/DDBJ databases">
        <authorList>
            <person name="Feng G."/>
            <person name="Zhu H."/>
        </authorList>
    </citation>
    <scope>NUCLEOTIDE SEQUENCE [LARGE SCALE GENOMIC DNA]</scope>
    <source>
        <strain evidence="1 2">6HR-1</strain>
    </source>
</reference>
<accession>A0A4Z0NVF1</accession>
<dbReference type="RefSeq" id="WP_135413644.1">
    <property type="nucleotide sequence ID" value="NZ_SRLB01000004.1"/>
</dbReference>
<proteinExistence type="predicted"/>
<sequence>MRQGSAGFTLLEVLIALMISAMALAALTHLVQDAAGLDARLSVRARSADETQALFALLEDLLLGPEREMTLKAAAQPAASPESSVSGTDRAIRIVSRGPRILGLMRPAPFRLAFEPTEADRGRIVLRWPSPAGGTDRETVMADVRSFRIRYAEAAQIGIRSWHDHWSGSVAGLAMVEISLVDAATGHRQSRTIPVASTLPQICVLQPLTSGCPQWN</sequence>
<evidence type="ECO:0000313" key="1">
    <source>
        <dbReference type="EMBL" id="TGE01040.1"/>
    </source>
</evidence>
<evidence type="ECO:0000313" key="2">
    <source>
        <dbReference type="Proteomes" id="UP000297535"/>
    </source>
</evidence>
<gene>
    <name evidence="1" type="ORF">EU555_05380</name>
</gene>
<dbReference type="Pfam" id="PF07963">
    <property type="entry name" value="N_methyl"/>
    <property type="match status" value="1"/>
</dbReference>
<dbReference type="InterPro" id="IPR012902">
    <property type="entry name" value="N_methyl_site"/>
</dbReference>
<name>A0A4Z0NVF1_9HYPH</name>
<protein>
    <submittedName>
        <fullName evidence="1">Prepilin-type N-terminal cleavage/methylation domain-containing protein</fullName>
    </submittedName>
</protein>
<dbReference type="Proteomes" id="UP000297535">
    <property type="component" value="Unassembled WGS sequence"/>
</dbReference>
<dbReference type="OrthoDB" id="9983079at2"/>
<dbReference type="EMBL" id="SRLB01000004">
    <property type="protein sequence ID" value="TGE01040.1"/>
    <property type="molecule type" value="Genomic_DNA"/>
</dbReference>